<dbReference type="EMBL" id="LN891153">
    <property type="protein sequence ID" value="CUS08014.1"/>
    <property type="molecule type" value="Genomic_DNA"/>
</dbReference>
<evidence type="ECO:0000313" key="2">
    <source>
        <dbReference type="EMBL" id="CUS08014.1"/>
    </source>
</evidence>
<name>A0A292PLK8_9PEZI</name>
<feature type="compositionally biased region" description="Basic and acidic residues" evidence="1">
    <location>
        <begin position="7"/>
        <end position="18"/>
    </location>
</feature>
<dbReference type="AlphaFoldDB" id="A0A292PLK8"/>
<dbReference type="Proteomes" id="UP001412239">
    <property type="component" value="Unassembled WGS sequence"/>
</dbReference>
<feature type="compositionally biased region" description="Polar residues" evidence="1">
    <location>
        <begin position="19"/>
        <end position="45"/>
    </location>
</feature>
<sequence>MSNTINKLEDLVTGHHDNSVTTTDTRSTGAHGTHSTTQPNTSTGRTAGPHRSDMANRADRMSFGSCVPSIFNWVGTESAFIARVDSDRDYRGNPVGGTGVGGMGSAHTSGSTNYGPHDSSTMNKVDPRVGFDGDERSGFTGTHGAHGATGVGSTGTYTDTTGNDTSANVGPHDSNIMNKLDPRVDSDRDGRAGLGSTTCGKPGTTGMGSTAQGTPGVAGVSTGAYGAMPGGASHTAAYPGPAPKTAGPHKSDMMNKLDPRVDSDLDGSKIFGADKTHAAGTGTGAAGSTHY</sequence>
<feature type="compositionally biased region" description="Low complexity" evidence="1">
    <location>
        <begin position="154"/>
        <end position="166"/>
    </location>
</feature>
<dbReference type="PANTHER" id="PTHR39606:SF1">
    <property type="entry name" value="CELL SURFACE PROTEIN"/>
    <property type="match status" value="1"/>
</dbReference>
<feature type="region of interest" description="Disordered" evidence="1">
    <location>
        <begin position="97"/>
        <end position="122"/>
    </location>
</feature>
<evidence type="ECO:0000313" key="3">
    <source>
        <dbReference type="Proteomes" id="UP001412239"/>
    </source>
</evidence>
<proteinExistence type="predicted"/>
<keyword evidence="3" id="KW-1185">Reference proteome</keyword>
<evidence type="ECO:0000256" key="1">
    <source>
        <dbReference type="SAM" id="MobiDB-lite"/>
    </source>
</evidence>
<organism evidence="2 3">
    <name type="scientific">Tuber aestivum</name>
    <name type="common">summer truffle</name>
    <dbReference type="NCBI Taxonomy" id="59557"/>
    <lineage>
        <taxon>Eukaryota</taxon>
        <taxon>Fungi</taxon>
        <taxon>Dikarya</taxon>
        <taxon>Ascomycota</taxon>
        <taxon>Pezizomycotina</taxon>
        <taxon>Pezizomycetes</taxon>
        <taxon>Pezizales</taxon>
        <taxon>Tuberaceae</taxon>
        <taxon>Tuber</taxon>
    </lineage>
</organism>
<feature type="region of interest" description="Disordered" evidence="1">
    <location>
        <begin position="1"/>
        <end position="55"/>
    </location>
</feature>
<accession>A0A292PLK8</accession>
<protein>
    <submittedName>
        <fullName evidence="2">Uncharacterized protein</fullName>
    </submittedName>
</protein>
<dbReference type="PANTHER" id="PTHR39606">
    <property type="entry name" value="SURFACE PROTEIN, PUTATIVE-RELATED"/>
    <property type="match status" value="1"/>
</dbReference>
<feature type="region of interest" description="Disordered" evidence="1">
    <location>
        <begin position="135"/>
        <end position="213"/>
    </location>
</feature>
<feature type="compositionally biased region" description="Polar residues" evidence="1">
    <location>
        <begin position="106"/>
        <end position="122"/>
    </location>
</feature>
<feature type="compositionally biased region" description="Basic and acidic residues" evidence="1">
    <location>
        <begin position="180"/>
        <end position="191"/>
    </location>
</feature>
<reference evidence="2" key="1">
    <citation type="submission" date="2015-10" db="EMBL/GenBank/DDBJ databases">
        <authorList>
            <person name="Regsiter A."/>
            <person name="william w."/>
        </authorList>
    </citation>
    <scope>NUCLEOTIDE SEQUENCE</scope>
    <source>
        <strain evidence="2">Montdore</strain>
    </source>
</reference>
<gene>
    <name evidence="2" type="ORF">GSTUAT00007884001</name>
</gene>